<name>A0A5J6J677_STRVI</name>
<dbReference type="GeneID" id="95611988"/>
<reference evidence="1 2" key="1">
    <citation type="submission" date="2017-09" db="EMBL/GenBank/DDBJ databases">
        <authorList>
            <person name="Lee N."/>
            <person name="Cho B.-K."/>
        </authorList>
    </citation>
    <scope>NUCLEOTIDE SEQUENCE [LARGE SCALE GENOMIC DNA]</scope>
    <source>
        <strain evidence="1 2">ATCC 27476</strain>
    </source>
</reference>
<protein>
    <submittedName>
        <fullName evidence="1">Small secreted protein</fullName>
    </submittedName>
</protein>
<dbReference type="RefSeq" id="WP_099890214.1">
    <property type="nucleotide sequence ID" value="NZ_BNBW01000017.1"/>
</dbReference>
<dbReference type="Proteomes" id="UP000325563">
    <property type="component" value="Chromosome"/>
</dbReference>
<evidence type="ECO:0000313" key="1">
    <source>
        <dbReference type="EMBL" id="QEV46350.1"/>
    </source>
</evidence>
<gene>
    <name evidence="1" type="ORF">CP980_15680</name>
</gene>
<keyword evidence="2" id="KW-1185">Reference proteome</keyword>
<evidence type="ECO:0000313" key="2">
    <source>
        <dbReference type="Proteomes" id="UP000325563"/>
    </source>
</evidence>
<sequence>MNKKFAAAVSGGAVLMLVLSGCGGDDGDEKANAWAKKVCDKWQPELKKIETANADIKRVATESSKPEEVQTTDSAAFGTMSASYKAMGTALQGAGVPPVKDGQTTQATAIKGFEESSKGYADLKTKMEALDAKDQTKFAEGLKEVAGGLDQATQGGKNALNTLKAGGLDKAMNGQKGCQVAAPSASPK</sequence>
<dbReference type="EMBL" id="CP023692">
    <property type="protein sequence ID" value="QEV46350.1"/>
    <property type="molecule type" value="Genomic_DNA"/>
</dbReference>
<dbReference type="PROSITE" id="PS51257">
    <property type="entry name" value="PROKAR_LIPOPROTEIN"/>
    <property type="match status" value="1"/>
</dbReference>
<dbReference type="AlphaFoldDB" id="A0A5J6J677"/>
<dbReference type="KEGG" id="svn:CP980_15680"/>
<organism evidence="1 2">
    <name type="scientific">Streptomyces vinaceus</name>
    <dbReference type="NCBI Taxonomy" id="1960"/>
    <lineage>
        <taxon>Bacteria</taxon>
        <taxon>Bacillati</taxon>
        <taxon>Actinomycetota</taxon>
        <taxon>Actinomycetes</taxon>
        <taxon>Kitasatosporales</taxon>
        <taxon>Streptomycetaceae</taxon>
        <taxon>Streptomyces</taxon>
    </lineage>
</organism>
<accession>A0A5J6J677</accession>
<proteinExistence type="predicted"/>